<keyword evidence="3" id="KW-1185">Reference proteome</keyword>
<feature type="transmembrane region" description="Helical" evidence="1">
    <location>
        <begin position="6"/>
        <end position="22"/>
    </location>
</feature>
<accession>A0A7V9Z3V0</accession>
<evidence type="ECO:0000256" key="1">
    <source>
        <dbReference type="SAM" id="Phobius"/>
    </source>
</evidence>
<comment type="caution">
    <text evidence="2">The sequence shown here is derived from an EMBL/GenBank/DDBJ whole genome shotgun (WGS) entry which is preliminary data.</text>
</comment>
<keyword evidence="1" id="KW-0472">Membrane</keyword>
<evidence type="ECO:0008006" key="4">
    <source>
        <dbReference type="Google" id="ProtNLM"/>
    </source>
</evidence>
<keyword evidence="1" id="KW-0812">Transmembrane</keyword>
<dbReference type="AlphaFoldDB" id="A0A7V9Z3V0"/>
<name>A0A7V9Z3V0_9BACL</name>
<sequence length="58" mass="6924">MNRFVYSIVAVVTGLLLYRYRYQVINSIFRIRLLQKGLVRFAMNIPFVRNAIVSQVFR</sequence>
<gene>
    <name evidence="2" type="ORF">HNR31_000230</name>
</gene>
<dbReference type="Proteomes" id="UP000523087">
    <property type="component" value="Unassembled WGS sequence"/>
</dbReference>
<reference evidence="2 3" key="1">
    <citation type="submission" date="2020-07" db="EMBL/GenBank/DDBJ databases">
        <title>Genomic Encyclopedia of Type Strains, Phase IV (KMG-IV): sequencing the most valuable type-strain genomes for metagenomic binning, comparative biology and taxonomic classification.</title>
        <authorList>
            <person name="Goeker M."/>
        </authorList>
    </citation>
    <scope>NUCLEOTIDE SEQUENCE [LARGE SCALE GENOMIC DNA]</scope>
    <source>
        <strain evidence="2 3">DSM 15730</strain>
    </source>
</reference>
<keyword evidence="1" id="KW-1133">Transmembrane helix</keyword>
<dbReference type="EMBL" id="JACDUT010000001">
    <property type="protein sequence ID" value="MBA2873478.1"/>
    <property type="molecule type" value="Genomic_DNA"/>
</dbReference>
<organism evidence="2 3">
    <name type="scientific">Thermaerobacillus caldiproteolyticus</name>
    <dbReference type="NCBI Taxonomy" id="247480"/>
    <lineage>
        <taxon>Bacteria</taxon>
        <taxon>Bacillati</taxon>
        <taxon>Bacillota</taxon>
        <taxon>Bacilli</taxon>
        <taxon>Bacillales</taxon>
        <taxon>Anoxybacillaceae</taxon>
        <taxon>Thermaerobacillus</taxon>
    </lineage>
</organism>
<protein>
    <recommendedName>
        <fullName evidence="4">Sodium:proton antiporter</fullName>
    </recommendedName>
</protein>
<evidence type="ECO:0000313" key="2">
    <source>
        <dbReference type="EMBL" id="MBA2873478.1"/>
    </source>
</evidence>
<proteinExistence type="predicted"/>
<evidence type="ECO:0000313" key="3">
    <source>
        <dbReference type="Proteomes" id="UP000523087"/>
    </source>
</evidence>
<dbReference type="RefSeq" id="WP_181554409.1">
    <property type="nucleotide sequence ID" value="NZ_CP064060.1"/>
</dbReference>